<protein>
    <recommendedName>
        <fullName evidence="4">DUF5709 domain-containing protein</fullName>
    </recommendedName>
</protein>
<feature type="compositionally biased region" description="Basic and acidic residues" evidence="1">
    <location>
        <begin position="31"/>
        <end position="40"/>
    </location>
</feature>
<feature type="region of interest" description="Disordered" evidence="1">
    <location>
        <begin position="1"/>
        <end position="63"/>
    </location>
</feature>
<dbReference type="Proteomes" id="UP001522868">
    <property type="component" value="Unassembled WGS sequence"/>
</dbReference>
<evidence type="ECO:0000313" key="3">
    <source>
        <dbReference type="Proteomes" id="UP001522868"/>
    </source>
</evidence>
<comment type="caution">
    <text evidence="2">The sequence shown here is derived from an EMBL/GenBank/DDBJ whole genome shotgun (WGS) entry which is preliminary data.</text>
</comment>
<evidence type="ECO:0000313" key="2">
    <source>
        <dbReference type="EMBL" id="MCK8677757.1"/>
    </source>
</evidence>
<keyword evidence="3" id="KW-1185">Reference proteome</keyword>
<organism evidence="2 3">
    <name type="scientific">Streptomyces lichenis</name>
    <dbReference type="NCBI Taxonomy" id="2306967"/>
    <lineage>
        <taxon>Bacteria</taxon>
        <taxon>Bacillati</taxon>
        <taxon>Actinomycetota</taxon>
        <taxon>Actinomycetes</taxon>
        <taxon>Kitasatosporales</taxon>
        <taxon>Streptomycetaceae</taxon>
        <taxon>Streptomyces</taxon>
    </lineage>
</organism>
<proteinExistence type="predicted"/>
<gene>
    <name evidence="2" type="ORF">M1O15_10190</name>
</gene>
<name>A0ABT0I8W4_9ACTN</name>
<dbReference type="RefSeq" id="WP_248633002.1">
    <property type="nucleotide sequence ID" value="NZ_JALPTH010000007.1"/>
</dbReference>
<accession>A0ABT0I8W4</accession>
<evidence type="ECO:0000256" key="1">
    <source>
        <dbReference type="SAM" id="MobiDB-lite"/>
    </source>
</evidence>
<evidence type="ECO:0008006" key="4">
    <source>
        <dbReference type="Google" id="ProtNLM"/>
    </source>
</evidence>
<feature type="compositionally biased region" description="Acidic residues" evidence="1">
    <location>
        <begin position="20"/>
        <end position="30"/>
    </location>
</feature>
<feature type="compositionally biased region" description="Basic and acidic residues" evidence="1">
    <location>
        <begin position="1"/>
        <end position="19"/>
    </location>
</feature>
<sequence>MNHRDRHPDTAADEVLHEFEEAELDVDDDREPSHDKEAADAMRPGPHSQESVQNDAHREPGDR</sequence>
<reference evidence="2 3" key="1">
    <citation type="submission" date="2022-04" db="EMBL/GenBank/DDBJ databases">
        <title>Streptomyces sp. nov. LCR6-01 isolated from Lichen of Dirinaria sp.</title>
        <authorList>
            <person name="Kanchanasin P."/>
            <person name="Tanasupawat S."/>
            <person name="Phongsopitanun W."/>
        </authorList>
    </citation>
    <scope>NUCLEOTIDE SEQUENCE [LARGE SCALE GENOMIC DNA]</scope>
    <source>
        <strain evidence="2 3">LCR6-01</strain>
    </source>
</reference>
<dbReference type="EMBL" id="JALPTH010000007">
    <property type="protein sequence ID" value="MCK8677757.1"/>
    <property type="molecule type" value="Genomic_DNA"/>
</dbReference>